<organism evidence="2 3">
    <name type="scientific">Cyphomyrmex costatus</name>
    <dbReference type="NCBI Taxonomy" id="456900"/>
    <lineage>
        <taxon>Eukaryota</taxon>
        <taxon>Metazoa</taxon>
        <taxon>Ecdysozoa</taxon>
        <taxon>Arthropoda</taxon>
        <taxon>Hexapoda</taxon>
        <taxon>Insecta</taxon>
        <taxon>Pterygota</taxon>
        <taxon>Neoptera</taxon>
        <taxon>Endopterygota</taxon>
        <taxon>Hymenoptera</taxon>
        <taxon>Apocrita</taxon>
        <taxon>Aculeata</taxon>
        <taxon>Formicoidea</taxon>
        <taxon>Formicidae</taxon>
        <taxon>Myrmicinae</taxon>
        <taxon>Cyphomyrmex</taxon>
    </lineage>
</organism>
<dbReference type="EMBL" id="KQ978116">
    <property type="protein sequence ID" value="KYM96913.1"/>
    <property type="molecule type" value="Genomic_DNA"/>
</dbReference>
<reference evidence="2 3" key="1">
    <citation type="submission" date="2016-03" db="EMBL/GenBank/DDBJ databases">
        <title>Cyphomyrmex costatus WGS genome.</title>
        <authorList>
            <person name="Nygaard S."/>
            <person name="Hu H."/>
            <person name="Boomsma J."/>
            <person name="Zhang G."/>
        </authorList>
    </citation>
    <scope>NUCLEOTIDE SEQUENCE [LARGE SCALE GENOMIC DNA]</scope>
    <source>
        <strain evidence="2">MS0001</strain>
        <tissue evidence="2">Whole body</tissue>
    </source>
</reference>
<sequence>MSSCKQKEKQKWTKEAILCLIEAYKEEPCLYAVNTPNYHNKHLRSEALKRVCAAVSMYRPETVESECTAKFHNLRNQFNIENKKINSSIKSGIGTNDVSMKI</sequence>
<dbReference type="Proteomes" id="UP000078542">
    <property type="component" value="Unassembled WGS sequence"/>
</dbReference>
<feature type="domain" description="MADF" evidence="1">
    <location>
        <begin position="19"/>
        <end position="102"/>
    </location>
</feature>
<dbReference type="PANTHER" id="PTHR21505:SF12">
    <property type="entry name" value="MADF DOMAIN-CONTAINING PROTEIN-RELATED"/>
    <property type="match status" value="1"/>
</dbReference>
<evidence type="ECO:0000313" key="3">
    <source>
        <dbReference type="Proteomes" id="UP000078542"/>
    </source>
</evidence>
<dbReference type="AlphaFoldDB" id="A0A151IB82"/>
<dbReference type="SMART" id="SM00595">
    <property type="entry name" value="MADF"/>
    <property type="match status" value="1"/>
</dbReference>
<dbReference type="PANTHER" id="PTHR21505">
    <property type="entry name" value="MADF DOMAIN-CONTAINING PROTEIN-RELATED"/>
    <property type="match status" value="1"/>
</dbReference>
<proteinExistence type="predicted"/>
<accession>A0A151IB82</accession>
<evidence type="ECO:0000259" key="1">
    <source>
        <dbReference type="PROSITE" id="PS51029"/>
    </source>
</evidence>
<dbReference type="InterPro" id="IPR006578">
    <property type="entry name" value="MADF-dom"/>
</dbReference>
<name>A0A151IB82_9HYME</name>
<evidence type="ECO:0000313" key="2">
    <source>
        <dbReference type="EMBL" id="KYM96913.1"/>
    </source>
</evidence>
<dbReference type="Pfam" id="PF10545">
    <property type="entry name" value="MADF_DNA_bdg"/>
    <property type="match status" value="1"/>
</dbReference>
<gene>
    <name evidence="2" type="ORF">ALC62_12415</name>
</gene>
<keyword evidence="3" id="KW-1185">Reference proteome</keyword>
<protein>
    <recommendedName>
        <fullName evidence="1">MADF domain-containing protein</fullName>
    </recommendedName>
</protein>
<dbReference type="PROSITE" id="PS51029">
    <property type="entry name" value="MADF"/>
    <property type="match status" value="1"/>
</dbReference>